<reference evidence="2 3" key="1">
    <citation type="journal article" date="2019" name="Sci. Rep.">
        <title>Orb-weaving spider Araneus ventricosus genome elucidates the spidroin gene catalogue.</title>
        <authorList>
            <person name="Kono N."/>
            <person name="Nakamura H."/>
            <person name="Ohtoshi R."/>
            <person name="Moran D.A.P."/>
            <person name="Shinohara A."/>
            <person name="Yoshida Y."/>
            <person name="Fujiwara M."/>
            <person name="Mori M."/>
            <person name="Tomita M."/>
            <person name="Arakawa K."/>
        </authorList>
    </citation>
    <scope>NUCLEOTIDE SEQUENCE [LARGE SCALE GENOMIC DNA]</scope>
</reference>
<evidence type="ECO:0000256" key="1">
    <source>
        <dbReference type="SAM" id="MobiDB-lite"/>
    </source>
</evidence>
<keyword evidence="3" id="KW-1185">Reference proteome</keyword>
<feature type="region of interest" description="Disordered" evidence="1">
    <location>
        <begin position="58"/>
        <end position="97"/>
    </location>
</feature>
<dbReference type="AlphaFoldDB" id="A0A4Y2FZT6"/>
<evidence type="ECO:0000313" key="3">
    <source>
        <dbReference type="Proteomes" id="UP000499080"/>
    </source>
</evidence>
<dbReference type="EMBL" id="BGPR01001090">
    <property type="protein sequence ID" value="GBM45174.1"/>
    <property type="molecule type" value="Genomic_DNA"/>
</dbReference>
<proteinExistence type="predicted"/>
<accession>A0A4Y2FZT6</accession>
<evidence type="ECO:0000313" key="2">
    <source>
        <dbReference type="EMBL" id="GBM45174.1"/>
    </source>
</evidence>
<protein>
    <submittedName>
        <fullName evidence="2">Uncharacterized protein</fullName>
    </submittedName>
</protein>
<sequence length="97" mass="10472">MHPCIRSPPPYIHTSMYAVHGSQHPSYNTLPLSLVEADATDCGGKGFSSSKIPRSSFQLAGDFAPPPTPFDHPISSPLPSRGWSVRRGRPFSAPRDG</sequence>
<comment type="caution">
    <text evidence="2">The sequence shown here is derived from an EMBL/GenBank/DDBJ whole genome shotgun (WGS) entry which is preliminary data.</text>
</comment>
<organism evidence="2 3">
    <name type="scientific">Araneus ventricosus</name>
    <name type="common">Orbweaver spider</name>
    <name type="synonym">Epeira ventricosa</name>
    <dbReference type="NCBI Taxonomy" id="182803"/>
    <lineage>
        <taxon>Eukaryota</taxon>
        <taxon>Metazoa</taxon>
        <taxon>Ecdysozoa</taxon>
        <taxon>Arthropoda</taxon>
        <taxon>Chelicerata</taxon>
        <taxon>Arachnida</taxon>
        <taxon>Araneae</taxon>
        <taxon>Araneomorphae</taxon>
        <taxon>Entelegynae</taxon>
        <taxon>Araneoidea</taxon>
        <taxon>Araneidae</taxon>
        <taxon>Araneus</taxon>
    </lineage>
</organism>
<gene>
    <name evidence="2" type="ORF">AVEN_241449_1</name>
</gene>
<dbReference type="Proteomes" id="UP000499080">
    <property type="component" value="Unassembled WGS sequence"/>
</dbReference>
<name>A0A4Y2FZT6_ARAVE</name>